<name>A0A7K0KJ09_9BACT</name>
<evidence type="ECO:0000313" key="4">
    <source>
        <dbReference type="Proteomes" id="UP000438914"/>
    </source>
</evidence>
<dbReference type="InterPro" id="IPR036390">
    <property type="entry name" value="WH_DNA-bd_sf"/>
</dbReference>
<evidence type="ECO:0000256" key="1">
    <source>
        <dbReference type="SAM" id="MobiDB-lite"/>
    </source>
</evidence>
<dbReference type="InterPro" id="IPR036388">
    <property type="entry name" value="WH-like_DNA-bd_sf"/>
</dbReference>
<dbReference type="EMBL" id="VUNG01000054">
    <property type="protein sequence ID" value="MST85822.1"/>
    <property type="molecule type" value="Genomic_DNA"/>
</dbReference>
<dbReference type="PANTHER" id="PTHR30595">
    <property type="entry name" value="GLPR-RELATED TRANSCRIPTIONAL REPRESSOR"/>
    <property type="match status" value="1"/>
</dbReference>
<accession>A0A7K0KJ09</accession>
<feature type="domain" description="Schlafen AlbA-2" evidence="2">
    <location>
        <begin position="17"/>
        <end position="145"/>
    </location>
</feature>
<dbReference type="Gene3D" id="3.30.950.30">
    <property type="entry name" value="Schlafen, AAA domain"/>
    <property type="match status" value="1"/>
</dbReference>
<dbReference type="Gene3D" id="1.10.10.10">
    <property type="entry name" value="Winged helix-like DNA-binding domain superfamily/Winged helix DNA-binding domain"/>
    <property type="match status" value="1"/>
</dbReference>
<sequence length="529" mass="60129">MALPINIEDLLKKRRVEDNRIEFKRGWNPDDIYHSISAFANDIDNLGGGYILVGVDQDDNGLAKRPVMGVPIEKHDKIQKEMVAYNNMISPYYMPRTSFEQVDGVDVFVIWVPAGLNRPYAVPANVTSKTKKMTYYVRSGSSSVVAKGEIYDELMAMANHVPFDERPNPKVKIEDISMVLLRDYLVKIGSRLQKSLFTQPLELTLEQMDLYTGPSENRMLKNVAAMMFSDHPEKFFPYTQSEIVVFPKGRLNDPDNFSENILHGSVPQLINGTLDYLKNNVLREFVVKLPDRAESLRYFNYPVQALEEAVTNAFYHRDYSLYEPVTVEVQPDGITVSSVPGPDRSISSDAIEKGGIMYSRRYRNRRLGDFLKELDLTEGRFTGIPTIQAKLEENGSPRARFITDDTRSYLDVFIPVHETVKSSDIAIKTFDEVENGPNNEPNQGSFDPNSDPNGPNPDPNKLSKRQNTILKTIQLHPEFSRKAIAELTGMSDSTVKREIRFLKESGFIRRDGLTKGGKWIVIREIPMNE</sequence>
<dbReference type="InterPro" id="IPR038475">
    <property type="entry name" value="RecG_C_sf"/>
</dbReference>
<dbReference type="Proteomes" id="UP000438914">
    <property type="component" value="Unassembled WGS sequence"/>
</dbReference>
<protein>
    <submittedName>
        <fullName evidence="3">Winged helix-turn-helix transcriptional regulator</fullName>
    </submittedName>
</protein>
<dbReference type="SUPFAM" id="SSF46785">
    <property type="entry name" value="Winged helix' DNA-binding domain"/>
    <property type="match status" value="1"/>
</dbReference>
<dbReference type="RefSeq" id="WP_154535421.1">
    <property type="nucleotide sequence ID" value="NZ_VUNG01000054.1"/>
</dbReference>
<dbReference type="InterPro" id="IPR007421">
    <property type="entry name" value="Schlafen_AlbA_2_dom"/>
</dbReference>
<reference evidence="3 4" key="1">
    <citation type="submission" date="2019-08" db="EMBL/GenBank/DDBJ databases">
        <title>In-depth cultivation of the pig gut microbiome towards novel bacterial diversity and tailored functional studies.</title>
        <authorList>
            <person name="Wylensek D."/>
            <person name="Hitch T.C.A."/>
            <person name="Clavel T."/>
        </authorList>
    </citation>
    <scope>NUCLEOTIDE SEQUENCE [LARGE SCALE GENOMIC DNA]</scope>
    <source>
        <strain evidence="3 4">LKV-178-WT-2A</strain>
    </source>
</reference>
<evidence type="ECO:0000259" key="2">
    <source>
        <dbReference type="Pfam" id="PF04326"/>
    </source>
</evidence>
<organism evidence="3 4">
    <name type="scientific">Hallella mizrahii</name>
    <dbReference type="NCBI Taxonomy" id="2606637"/>
    <lineage>
        <taxon>Bacteria</taxon>
        <taxon>Pseudomonadati</taxon>
        <taxon>Bacteroidota</taxon>
        <taxon>Bacteroidia</taxon>
        <taxon>Bacteroidales</taxon>
        <taxon>Prevotellaceae</taxon>
        <taxon>Hallella</taxon>
    </lineage>
</organism>
<comment type="caution">
    <text evidence="3">The sequence shown here is derived from an EMBL/GenBank/DDBJ whole genome shotgun (WGS) entry which is preliminary data.</text>
</comment>
<dbReference type="Pfam" id="PF13412">
    <property type="entry name" value="HTH_24"/>
    <property type="match status" value="1"/>
</dbReference>
<dbReference type="InterPro" id="IPR038461">
    <property type="entry name" value="Schlafen_AlbA_2_dom_sf"/>
</dbReference>
<dbReference type="Pfam" id="PF13749">
    <property type="entry name" value="HATPase_c_4"/>
    <property type="match status" value="1"/>
</dbReference>
<feature type="region of interest" description="Disordered" evidence="1">
    <location>
        <begin position="432"/>
        <end position="463"/>
    </location>
</feature>
<dbReference type="AlphaFoldDB" id="A0A7K0KJ09"/>
<dbReference type="Pfam" id="PF04326">
    <property type="entry name" value="SLFN_AlbA_2"/>
    <property type="match status" value="1"/>
</dbReference>
<dbReference type="Gene3D" id="3.30.565.60">
    <property type="match status" value="1"/>
</dbReference>
<evidence type="ECO:0000313" key="3">
    <source>
        <dbReference type="EMBL" id="MST85822.1"/>
    </source>
</evidence>
<keyword evidence="4" id="KW-1185">Reference proteome</keyword>
<feature type="compositionally biased region" description="Polar residues" evidence="1">
    <location>
        <begin position="436"/>
        <end position="446"/>
    </location>
</feature>
<proteinExistence type="predicted"/>
<gene>
    <name evidence="3" type="ORF">FYJ73_14300</name>
</gene>
<dbReference type="PANTHER" id="PTHR30595:SF6">
    <property type="entry name" value="SCHLAFEN ALBA-2 DOMAIN-CONTAINING PROTEIN"/>
    <property type="match status" value="1"/>
</dbReference>